<dbReference type="Proteomes" id="UP001205998">
    <property type="component" value="Unassembled WGS sequence"/>
</dbReference>
<evidence type="ECO:0000313" key="3">
    <source>
        <dbReference type="Proteomes" id="UP001205998"/>
    </source>
</evidence>
<feature type="region of interest" description="Disordered" evidence="1">
    <location>
        <begin position="194"/>
        <end position="240"/>
    </location>
</feature>
<dbReference type="PANTHER" id="PTHR47282">
    <property type="entry name" value="PGC-1 AND ERR-INDUCED REGULATOR IN MUSCLE PROTEIN 1"/>
    <property type="match status" value="1"/>
</dbReference>
<dbReference type="GO" id="GO:0006355">
    <property type="term" value="P:regulation of DNA-templated transcription"/>
    <property type="evidence" value="ECO:0007669"/>
    <property type="project" value="InterPro"/>
</dbReference>
<comment type="caution">
    <text evidence="2">The sequence shown here is derived from an EMBL/GenBank/DDBJ whole genome shotgun (WGS) entry which is preliminary data.</text>
</comment>
<accession>A0AAD5B711</accession>
<dbReference type="GO" id="GO:0005737">
    <property type="term" value="C:cytoplasm"/>
    <property type="evidence" value="ECO:0007669"/>
    <property type="project" value="TreeGrafter"/>
</dbReference>
<proteinExistence type="predicted"/>
<feature type="compositionally biased region" description="Basic residues" evidence="1">
    <location>
        <begin position="202"/>
        <end position="217"/>
    </location>
</feature>
<sequence>MDDLEHSVVIAERDWESFYEESEECSIQPAWLASLDESGFSDTDDEKNPSQEPVLDLQVKCGKPKKEADATPLIQSGADDCKAEKPSEEPNLLNYKKDDKRCEQIEKISLNDASTTCACFNSDSRVSVNHAIFTDQQHTALSIKDLIANNESCSKDNSCIQDVEHVGSSEEETALKVLESSATTKKEKERWFVTVNDSPRMPRVKSGQKKEQKKKTPNKLGQQSTATERKCSVSSNKEEEIMKNRQELQNECMQPPQAYSQNTDFNPSPNYFCENINLGLCNYQEVVLSSVKKPEKEAFKKCSTSTIYCASKVSSFIAEEENTSCAFSFNCKDNSDVLTETAAKNLPASVNSPFPLMLTDTQFQNEDLANDQNIANESKNITKATTPDHQITNNLSQKVCEETQDDSSKFILNTCSKMLQEKEYQTEKQEEMKVPSQEIQNHGSQKESLETAVGPNCPIYALSPFWDDMEKLTINDILHLRSNHNRSPMSVSVITEESDIHLDDKELLISKHDSLQESSLMDDSADSDYFTHVDESKPGCSSCELSNLSDFDEEFLQSPEPQHVKEQMEVFKSTYTLVHEFDSNNKSESLDTIKLSHQDEIPHYMYPNTEVQRIILASNQDGDVNPFELKVMRKTPVLTFAHSADNQSMLNFSEVSEETDTSDILAKTAMPFSFVQKMSVCEMYDDFFSDFEIGNFFFPSIQEQPVPIFSASRSLLGDLVFPEVDHLETDPDFKDDNMPIRDKTCFSSQPEISTSPSGMPNLCFSMGQRGNWSSIFSLRRTRFIGKESTWHHKVSSWILPKEGKKATSYLSKAQQITPLLQMANKSFLQLAEPQKHAIIISNNEDFSIRQADMCLVCIAFSSWVLKSSNSQSTDMWKAALLASVSAISAIQYLRNMEKDTAKDGL</sequence>
<evidence type="ECO:0000313" key="2">
    <source>
        <dbReference type="EMBL" id="KAI5628374.1"/>
    </source>
</evidence>
<dbReference type="PANTHER" id="PTHR47282:SF1">
    <property type="entry name" value="PGC-1 AND ERR-INDUCED REGULATOR IN MUSCLE PROTEIN 1"/>
    <property type="match status" value="1"/>
</dbReference>
<protein>
    <recommendedName>
        <fullName evidence="4">PGC-1 and ERR-induced regulator in muscle protein 1</fullName>
    </recommendedName>
</protein>
<evidence type="ECO:0008006" key="4">
    <source>
        <dbReference type="Google" id="ProtNLM"/>
    </source>
</evidence>
<dbReference type="EMBL" id="MU545793">
    <property type="protein sequence ID" value="KAI5628374.1"/>
    <property type="molecule type" value="Genomic_DNA"/>
</dbReference>
<reference evidence="2" key="1">
    <citation type="submission" date="2018-07" db="EMBL/GenBank/DDBJ databases">
        <title>Comparative genomics of catfishes provides insights into carnivory and benthic adaptation.</title>
        <authorList>
            <person name="Zhang Y."/>
            <person name="Wang D."/>
            <person name="Peng Z."/>
            <person name="Zheng S."/>
            <person name="Shao F."/>
            <person name="Tao W."/>
        </authorList>
    </citation>
    <scope>NUCLEOTIDE SEQUENCE</scope>
    <source>
        <strain evidence="2">Chongqing</strain>
    </source>
</reference>
<dbReference type="GO" id="GO:0005634">
    <property type="term" value="C:nucleus"/>
    <property type="evidence" value="ECO:0007669"/>
    <property type="project" value="TreeGrafter"/>
</dbReference>
<organism evidence="2 3">
    <name type="scientific">Silurus asotus</name>
    <name type="common">Amur catfish</name>
    <name type="synonym">Parasilurus asotus</name>
    <dbReference type="NCBI Taxonomy" id="30991"/>
    <lineage>
        <taxon>Eukaryota</taxon>
        <taxon>Metazoa</taxon>
        <taxon>Chordata</taxon>
        <taxon>Craniata</taxon>
        <taxon>Vertebrata</taxon>
        <taxon>Euteleostomi</taxon>
        <taxon>Actinopterygii</taxon>
        <taxon>Neopterygii</taxon>
        <taxon>Teleostei</taxon>
        <taxon>Ostariophysi</taxon>
        <taxon>Siluriformes</taxon>
        <taxon>Siluridae</taxon>
        <taxon>Silurus</taxon>
    </lineage>
</organism>
<evidence type="ECO:0000256" key="1">
    <source>
        <dbReference type="SAM" id="MobiDB-lite"/>
    </source>
</evidence>
<dbReference type="InterPro" id="IPR043442">
    <property type="entry name" value="Perm1"/>
</dbReference>
<feature type="compositionally biased region" description="Basic and acidic residues" evidence="1">
    <location>
        <begin position="79"/>
        <end position="88"/>
    </location>
</feature>
<gene>
    <name evidence="2" type="ORF">C0J50_2864</name>
</gene>
<keyword evidence="3" id="KW-1185">Reference proteome</keyword>
<dbReference type="AlphaFoldDB" id="A0AAD5B711"/>
<feature type="region of interest" description="Disordered" evidence="1">
    <location>
        <begin position="65"/>
        <end position="90"/>
    </location>
</feature>
<name>A0AAD5B711_SILAS</name>
<dbReference type="GO" id="GO:0014850">
    <property type="term" value="P:response to muscle activity"/>
    <property type="evidence" value="ECO:0007669"/>
    <property type="project" value="TreeGrafter"/>
</dbReference>
<feature type="compositionally biased region" description="Basic and acidic residues" evidence="1">
    <location>
        <begin position="227"/>
        <end position="240"/>
    </location>
</feature>